<evidence type="ECO:0000256" key="1">
    <source>
        <dbReference type="SAM" id="Phobius"/>
    </source>
</evidence>
<dbReference type="RefSeq" id="WP_344803447.1">
    <property type="nucleotide sequence ID" value="NZ_BAABBO010000001.1"/>
</dbReference>
<evidence type="ECO:0000313" key="3">
    <source>
        <dbReference type="Proteomes" id="UP001501337"/>
    </source>
</evidence>
<reference evidence="3" key="1">
    <citation type="journal article" date="2019" name="Int. J. Syst. Evol. Microbiol.">
        <title>The Global Catalogue of Microorganisms (GCM) 10K type strain sequencing project: providing services to taxonomists for standard genome sequencing and annotation.</title>
        <authorList>
            <consortium name="The Broad Institute Genomics Platform"/>
            <consortium name="The Broad Institute Genome Sequencing Center for Infectious Disease"/>
            <person name="Wu L."/>
            <person name="Ma J."/>
        </authorList>
    </citation>
    <scope>NUCLEOTIDE SEQUENCE [LARGE SCALE GENOMIC DNA]</scope>
    <source>
        <strain evidence="3">JCM 17555</strain>
    </source>
</reference>
<organism evidence="2 3">
    <name type="scientific">Allohahella marinimesophila</name>
    <dbReference type="NCBI Taxonomy" id="1054972"/>
    <lineage>
        <taxon>Bacteria</taxon>
        <taxon>Pseudomonadati</taxon>
        <taxon>Pseudomonadota</taxon>
        <taxon>Gammaproteobacteria</taxon>
        <taxon>Oceanospirillales</taxon>
        <taxon>Hahellaceae</taxon>
        <taxon>Allohahella</taxon>
    </lineage>
</organism>
<sequence length="256" mass="28056">MMNYRQNGLSLVELMIAILVSSLLLTGVVQVMLAKKDTYTFQQAQSQVQENSRFSVSFLEDILEKTGFRQLPQTTKMFVFKQKGASTHCATFDPGQVIAASKTGMGICIRYQEVVSDDVDCTGAKIGNAANYDAAGYTEPVVERIYYNAATNELVCGRDGGTAYPLVSDIEDFSLRYGIDSNNDRVADKYVTAPANSDWKKIVSLRFDVLAVAPGNINTTPQVFRFPLDAAADTTAADARIYRVATQTIALKNIVL</sequence>
<keyword evidence="1" id="KW-0812">Transmembrane</keyword>
<protein>
    <recommendedName>
        <fullName evidence="4">Type IV pilus assembly protein PilW</fullName>
    </recommendedName>
</protein>
<dbReference type="Pfam" id="PF07963">
    <property type="entry name" value="N_methyl"/>
    <property type="match status" value="1"/>
</dbReference>
<dbReference type="InterPro" id="IPR032092">
    <property type="entry name" value="PilW"/>
</dbReference>
<gene>
    <name evidence="2" type="ORF">GCM10022278_07730</name>
</gene>
<accession>A0ABP7NQE9</accession>
<feature type="transmembrane region" description="Helical" evidence="1">
    <location>
        <begin position="12"/>
        <end position="33"/>
    </location>
</feature>
<keyword evidence="1" id="KW-1133">Transmembrane helix</keyword>
<proteinExistence type="predicted"/>
<dbReference type="InterPro" id="IPR012902">
    <property type="entry name" value="N_methyl_site"/>
</dbReference>
<dbReference type="Pfam" id="PF16074">
    <property type="entry name" value="PilW"/>
    <property type="match status" value="1"/>
</dbReference>
<evidence type="ECO:0008006" key="4">
    <source>
        <dbReference type="Google" id="ProtNLM"/>
    </source>
</evidence>
<dbReference type="Proteomes" id="UP001501337">
    <property type="component" value="Unassembled WGS sequence"/>
</dbReference>
<dbReference type="NCBIfam" id="TIGR02532">
    <property type="entry name" value="IV_pilin_GFxxxE"/>
    <property type="match status" value="1"/>
</dbReference>
<name>A0ABP7NQE9_9GAMM</name>
<keyword evidence="3" id="KW-1185">Reference proteome</keyword>
<comment type="caution">
    <text evidence="2">The sequence shown here is derived from an EMBL/GenBank/DDBJ whole genome shotgun (WGS) entry which is preliminary data.</text>
</comment>
<evidence type="ECO:0000313" key="2">
    <source>
        <dbReference type="EMBL" id="GAA3951014.1"/>
    </source>
</evidence>
<keyword evidence="1" id="KW-0472">Membrane</keyword>
<dbReference type="EMBL" id="BAABBO010000001">
    <property type="protein sequence ID" value="GAA3951014.1"/>
    <property type="molecule type" value="Genomic_DNA"/>
</dbReference>